<proteinExistence type="predicted"/>
<reference evidence="2" key="1">
    <citation type="journal article" date="2019" name="bioRxiv">
        <title>The Genome of the Zebra Mussel, Dreissena polymorpha: A Resource for Invasive Species Research.</title>
        <authorList>
            <person name="McCartney M.A."/>
            <person name="Auch B."/>
            <person name="Kono T."/>
            <person name="Mallez S."/>
            <person name="Zhang Y."/>
            <person name="Obille A."/>
            <person name="Becker A."/>
            <person name="Abrahante J.E."/>
            <person name="Garbe J."/>
            <person name="Badalamenti J.P."/>
            <person name="Herman A."/>
            <person name="Mangelson H."/>
            <person name="Liachko I."/>
            <person name="Sullivan S."/>
            <person name="Sone E.D."/>
            <person name="Koren S."/>
            <person name="Silverstein K.A.T."/>
            <person name="Beckman K.B."/>
            <person name="Gohl D.M."/>
        </authorList>
    </citation>
    <scope>NUCLEOTIDE SEQUENCE</scope>
    <source>
        <strain evidence="2">Duluth1</strain>
        <tissue evidence="2">Whole animal</tissue>
    </source>
</reference>
<reference evidence="2" key="2">
    <citation type="submission" date="2020-11" db="EMBL/GenBank/DDBJ databases">
        <authorList>
            <person name="McCartney M.A."/>
            <person name="Auch B."/>
            <person name="Kono T."/>
            <person name="Mallez S."/>
            <person name="Becker A."/>
            <person name="Gohl D.M."/>
            <person name="Silverstein K.A.T."/>
            <person name="Koren S."/>
            <person name="Bechman K.B."/>
            <person name="Herman A."/>
            <person name="Abrahante J.E."/>
            <person name="Garbe J."/>
        </authorList>
    </citation>
    <scope>NUCLEOTIDE SEQUENCE</scope>
    <source>
        <strain evidence="2">Duluth1</strain>
        <tissue evidence="2">Whole animal</tissue>
    </source>
</reference>
<dbReference type="Proteomes" id="UP000828390">
    <property type="component" value="Unassembled WGS sequence"/>
</dbReference>
<feature type="compositionally biased region" description="Basic residues" evidence="1">
    <location>
        <begin position="19"/>
        <end position="28"/>
    </location>
</feature>
<dbReference type="AlphaFoldDB" id="A0A9D4H5F3"/>
<protein>
    <submittedName>
        <fullName evidence="2">Uncharacterized protein</fullName>
    </submittedName>
</protein>
<sequence>MPSTPPHQVEEEEPVLIGKGRKRGHSKGMAKAAKKDWSLGAAIDENGLEWLKANCYLWVRSKKCYMQKKAVWKLKAQELGINLEHL</sequence>
<feature type="region of interest" description="Disordered" evidence="1">
    <location>
        <begin position="1"/>
        <end position="29"/>
    </location>
</feature>
<name>A0A9D4H5F3_DREPO</name>
<evidence type="ECO:0000313" key="2">
    <source>
        <dbReference type="EMBL" id="KAH3828908.1"/>
    </source>
</evidence>
<accession>A0A9D4H5F3</accession>
<evidence type="ECO:0000256" key="1">
    <source>
        <dbReference type="SAM" id="MobiDB-lite"/>
    </source>
</evidence>
<organism evidence="2 3">
    <name type="scientific">Dreissena polymorpha</name>
    <name type="common">Zebra mussel</name>
    <name type="synonym">Mytilus polymorpha</name>
    <dbReference type="NCBI Taxonomy" id="45954"/>
    <lineage>
        <taxon>Eukaryota</taxon>
        <taxon>Metazoa</taxon>
        <taxon>Spiralia</taxon>
        <taxon>Lophotrochozoa</taxon>
        <taxon>Mollusca</taxon>
        <taxon>Bivalvia</taxon>
        <taxon>Autobranchia</taxon>
        <taxon>Heteroconchia</taxon>
        <taxon>Euheterodonta</taxon>
        <taxon>Imparidentia</taxon>
        <taxon>Neoheterodontei</taxon>
        <taxon>Myida</taxon>
        <taxon>Dreissenoidea</taxon>
        <taxon>Dreissenidae</taxon>
        <taxon>Dreissena</taxon>
    </lineage>
</organism>
<keyword evidence="3" id="KW-1185">Reference proteome</keyword>
<dbReference type="EMBL" id="JAIWYP010000005">
    <property type="protein sequence ID" value="KAH3828908.1"/>
    <property type="molecule type" value="Genomic_DNA"/>
</dbReference>
<evidence type="ECO:0000313" key="3">
    <source>
        <dbReference type="Proteomes" id="UP000828390"/>
    </source>
</evidence>
<gene>
    <name evidence="2" type="ORF">DPMN_130893</name>
</gene>
<comment type="caution">
    <text evidence="2">The sequence shown here is derived from an EMBL/GenBank/DDBJ whole genome shotgun (WGS) entry which is preliminary data.</text>
</comment>